<accession>A0A7X0IMZ7</accession>
<keyword evidence="2" id="KW-0808">Transferase</keyword>
<sequence length="133" mass="14337">MSGRLKALAGSSIVHVLFAFLTMGGWAFFANRMHPMPRPLISGFVQGVLSGCLTLFLKSVVEALAQRFRGLIRLWAPPLIACLGSATILIVIHALSGTPEILKTIAVPLLVSSSYAAIYNYSISGGSRRNHER</sequence>
<evidence type="ECO:0000313" key="3">
    <source>
        <dbReference type="Proteomes" id="UP000565576"/>
    </source>
</evidence>
<comment type="caution">
    <text evidence="2">The sequence shown here is derived from an EMBL/GenBank/DDBJ whole genome shotgun (WGS) entry which is preliminary data.</text>
</comment>
<dbReference type="GO" id="GO:0016301">
    <property type="term" value="F:kinase activity"/>
    <property type="evidence" value="ECO:0007669"/>
    <property type="project" value="UniProtKB-KW"/>
</dbReference>
<feature type="transmembrane region" description="Helical" evidence="1">
    <location>
        <begin position="41"/>
        <end position="61"/>
    </location>
</feature>
<keyword evidence="1" id="KW-1133">Transmembrane helix</keyword>
<gene>
    <name evidence="2" type="ORF">GGD46_001222</name>
</gene>
<feature type="transmembrane region" description="Helical" evidence="1">
    <location>
        <begin position="101"/>
        <end position="123"/>
    </location>
</feature>
<protein>
    <submittedName>
        <fullName evidence="2">LytS/YehU family sensor histidine kinase</fullName>
    </submittedName>
</protein>
<dbReference type="EMBL" id="JACHBG010000002">
    <property type="protein sequence ID" value="MBB6483956.1"/>
    <property type="molecule type" value="Genomic_DNA"/>
</dbReference>
<reference evidence="2 3" key="1">
    <citation type="submission" date="2020-08" db="EMBL/GenBank/DDBJ databases">
        <title>Genomic Encyclopedia of Type Strains, Phase IV (KMG-V): Genome sequencing to study the core and pangenomes of soil and plant-associated prokaryotes.</title>
        <authorList>
            <person name="Whitman W."/>
        </authorList>
    </citation>
    <scope>NUCLEOTIDE SEQUENCE [LARGE SCALE GENOMIC DNA]</scope>
    <source>
        <strain evidence="2 3">SEMIA 4060</strain>
    </source>
</reference>
<dbReference type="RefSeq" id="WP_184702764.1">
    <property type="nucleotide sequence ID" value="NZ_JACHBG010000002.1"/>
</dbReference>
<name>A0A7X0IMZ7_9HYPH</name>
<feature type="transmembrane region" description="Helical" evidence="1">
    <location>
        <begin position="7"/>
        <end position="29"/>
    </location>
</feature>
<proteinExistence type="predicted"/>
<keyword evidence="1" id="KW-0472">Membrane</keyword>
<dbReference type="Proteomes" id="UP000565576">
    <property type="component" value="Unassembled WGS sequence"/>
</dbReference>
<keyword evidence="2" id="KW-0418">Kinase</keyword>
<evidence type="ECO:0000256" key="1">
    <source>
        <dbReference type="SAM" id="Phobius"/>
    </source>
</evidence>
<organism evidence="2 3">
    <name type="scientific">Rhizobium lusitanum</name>
    <dbReference type="NCBI Taxonomy" id="293958"/>
    <lineage>
        <taxon>Bacteria</taxon>
        <taxon>Pseudomonadati</taxon>
        <taxon>Pseudomonadota</taxon>
        <taxon>Alphaproteobacteria</taxon>
        <taxon>Hyphomicrobiales</taxon>
        <taxon>Rhizobiaceae</taxon>
        <taxon>Rhizobium/Agrobacterium group</taxon>
        <taxon>Rhizobium</taxon>
    </lineage>
</organism>
<evidence type="ECO:0000313" key="2">
    <source>
        <dbReference type="EMBL" id="MBB6483956.1"/>
    </source>
</evidence>
<keyword evidence="1" id="KW-0812">Transmembrane</keyword>
<dbReference type="AlphaFoldDB" id="A0A7X0IMZ7"/>
<feature type="transmembrane region" description="Helical" evidence="1">
    <location>
        <begin position="73"/>
        <end position="95"/>
    </location>
</feature>